<feature type="domain" description="ABC transporter" evidence="8">
    <location>
        <begin position="481"/>
        <end position="700"/>
    </location>
</feature>
<keyword evidence="2" id="KW-0813">Transport</keyword>
<gene>
    <name evidence="10" type="ORF">Pyrde_0362</name>
</gene>
<dbReference type="GO" id="GO:0043190">
    <property type="term" value="C:ATP-binding cassette (ABC) transporter complex"/>
    <property type="evidence" value="ECO:0007669"/>
    <property type="project" value="TreeGrafter"/>
</dbReference>
<dbReference type="SMART" id="SM00382">
    <property type="entry name" value="AAA"/>
    <property type="match status" value="1"/>
</dbReference>
<evidence type="ECO:0000256" key="2">
    <source>
        <dbReference type="ARBA" id="ARBA00022448"/>
    </source>
</evidence>
<proteinExistence type="predicted"/>
<keyword evidence="7" id="KW-0472">Membrane</keyword>
<evidence type="ECO:0000256" key="6">
    <source>
        <dbReference type="ARBA" id="ARBA00022967"/>
    </source>
</evidence>
<organism evidence="10 11">
    <name type="scientific">Pyrodictium delaneyi</name>
    <dbReference type="NCBI Taxonomy" id="1273541"/>
    <lineage>
        <taxon>Archaea</taxon>
        <taxon>Thermoproteota</taxon>
        <taxon>Thermoprotei</taxon>
        <taxon>Desulfurococcales</taxon>
        <taxon>Pyrodictiaceae</taxon>
        <taxon>Pyrodictium</taxon>
    </lineage>
</organism>
<dbReference type="CDD" id="cd00267">
    <property type="entry name" value="ABC_ATPase"/>
    <property type="match status" value="1"/>
</dbReference>
<feature type="domain" description="N-acetyltransferase" evidence="9">
    <location>
        <begin position="274"/>
        <end position="423"/>
    </location>
</feature>
<evidence type="ECO:0000256" key="4">
    <source>
        <dbReference type="ARBA" id="ARBA00022741"/>
    </source>
</evidence>
<dbReference type="EMBL" id="CP013011">
    <property type="protein sequence ID" value="ALL00412.1"/>
    <property type="molecule type" value="Genomic_DNA"/>
</dbReference>
<dbReference type="GO" id="GO:0042626">
    <property type="term" value="F:ATPase-coupled transmembrane transporter activity"/>
    <property type="evidence" value="ECO:0007669"/>
    <property type="project" value="TreeGrafter"/>
</dbReference>
<dbReference type="InterPro" id="IPR003439">
    <property type="entry name" value="ABC_transporter-like_ATP-bd"/>
</dbReference>
<dbReference type="GO" id="GO:0016887">
    <property type="term" value="F:ATP hydrolysis activity"/>
    <property type="evidence" value="ECO:0007669"/>
    <property type="project" value="InterPro"/>
</dbReference>
<dbReference type="STRING" id="1273541.Pyrde_0362"/>
<evidence type="ECO:0000256" key="1">
    <source>
        <dbReference type="ARBA" id="ARBA00004202"/>
    </source>
</evidence>
<evidence type="ECO:0000256" key="3">
    <source>
        <dbReference type="ARBA" id="ARBA00022475"/>
    </source>
</evidence>
<dbReference type="SUPFAM" id="SSF57802">
    <property type="entry name" value="Rubredoxin-like"/>
    <property type="match status" value="1"/>
</dbReference>
<evidence type="ECO:0000259" key="8">
    <source>
        <dbReference type="PROSITE" id="PS50893"/>
    </source>
</evidence>
<dbReference type="KEGG" id="pdl:Pyrde_0362"/>
<dbReference type="InterPro" id="IPR003593">
    <property type="entry name" value="AAA+_ATPase"/>
</dbReference>
<dbReference type="InterPro" id="IPR016181">
    <property type="entry name" value="Acyl_CoA_acyltransferase"/>
</dbReference>
<keyword evidence="6" id="KW-1278">Translocase</keyword>
<dbReference type="GO" id="GO:0016747">
    <property type="term" value="F:acyltransferase activity, transferring groups other than amino-acyl groups"/>
    <property type="evidence" value="ECO:0007669"/>
    <property type="project" value="InterPro"/>
</dbReference>
<evidence type="ECO:0000313" key="10">
    <source>
        <dbReference type="EMBL" id="ALL00412.1"/>
    </source>
</evidence>
<accession>A0A0P0N2B5</accession>
<protein>
    <submittedName>
        <fullName evidence="10">ABC transporter ATP-binding protein</fullName>
    </submittedName>
</protein>
<dbReference type="Proteomes" id="UP000058613">
    <property type="component" value="Chromosome"/>
</dbReference>
<dbReference type="PROSITE" id="PS51186">
    <property type="entry name" value="GNAT"/>
    <property type="match status" value="1"/>
</dbReference>
<evidence type="ECO:0000313" key="11">
    <source>
        <dbReference type="Proteomes" id="UP000058613"/>
    </source>
</evidence>
<reference evidence="10 11" key="1">
    <citation type="submission" date="2015-10" db="EMBL/GenBank/DDBJ databases">
        <title>Complete genome sequence of hyperthermophilic archaeon Pyrodictium delaneyi Su06.</title>
        <authorList>
            <person name="Jung J.-H."/>
            <person name="Lin J."/>
            <person name="Holden J.F."/>
            <person name="Park C.-S."/>
        </authorList>
    </citation>
    <scope>NUCLEOTIDE SEQUENCE [LARGE SCALE GENOMIC DNA]</scope>
    <source>
        <strain evidence="10 11">Su06</strain>
    </source>
</reference>
<keyword evidence="4" id="KW-0547">Nucleotide-binding</keyword>
<keyword evidence="5 10" id="KW-0067">ATP-binding</keyword>
<dbReference type="Gene3D" id="3.40.630.30">
    <property type="match status" value="1"/>
</dbReference>
<dbReference type="PANTHER" id="PTHR43553">
    <property type="entry name" value="HEAVY METAL TRANSPORTER"/>
    <property type="match status" value="1"/>
</dbReference>
<evidence type="ECO:0000256" key="5">
    <source>
        <dbReference type="ARBA" id="ARBA00022840"/>
    </source>
</evidence>
<dbReference type="PATRIC" id="fig|1273541.4.peg.397"/>
<dbReference type="PROSITE" id="PS50893">
    <property type="entry name" value="ABC_TRANSPORTER_2"/>
    <property type="match status" value="1"/>
</dbReference>
<dbReference type="Gene3D" id="3.40.50.300">
    <property type="entry name" value="P-loop containing nucleotide triphosphate hydrolases"/>
    <property type="match status" value="1"/>
</dbReference>
<comment type="subcellular location">
    <subcellularLocation>
        <location evidence="1">Cell membrane</location>
        <topology evidence="1">Peripheral membrane protein</topology>
    </subcellularLocation>
</comment>
<dbReference type="AlphaFoldDB" id="A0A0P0N2B5"/>
<dbReference type="GO" id="GO:0005524">
    <property type="term" value="F:ATP binding"/>
    <property type="evidence" value="ECO:0007669"/>
    <property type="project" value="UniProtKB-KW"/>
</dbReference>
<dbReference type="CDD" id="cd04301">
    <property type="entry name" value="NAT_SF"/>
    <property type="match status" value="1"/>
</dbReference>
<sequence>MVTLGDMKALSSTGRTGQLQGYEDIVLRPHDHVPGVPGLVFEQQKPIPVMVVLRGRVVVARVPRVASRWLGGLLVELETGVQVHLLMPGAIARWLHRGERVEVRFLEEPERVNGVYVAPRDSYELWRIWGSEQREERVKVWPPWRREARLERESFLGERVYEYRVVAREAVTEDDFREIVGLEQYHYASREEVVAIWRCPVCGNYAEANVQPTCPRCGVPMKLQEIRGSLPSSRFMVLELASREPYEPRIVAYVRVDTPIPLMHRRIVKEDGGVEIERMIRERVFPKDWFHPTFWPLAYTRRAELRKRFQELAELYGSRRIARAVVGEEIAEEALRRANTAAARIARVVVHPDYRGDGLGVLAVKMALEWIRERRIPEMKRRKHVVETIAQMARFNPFFERAGFRYMWDTASGRPVLMYPLTEEARKRIEEFLEKDPYARRHGGKLFRPRYGGVEPLSGPIKLVNLTKIYRSELDVSRLPPELQDVLRAFGAERRRVERYVLRNTSFEIKPGEVVAVVGASGAGKTTLLRMIIGAALGARDENYQPSQGRVEVPNNVKLAALLPGEMEPVFGSETLLEHVARKIGDPAAAVEILNAVGLSDAIFYRARFDELSTGQKERARLASLLAERPNLLVIDEFTAHLDRLTAQRVARKLSSLARRVGITLVVSTNRPEVLQALAPDKVVLVGYGTAVVAEERTGAR</sequence>
<dbReference type="InterPro" id="IPR000182">
    <property type="entry name" value="GNAT_dom"/>
</dbReference>
<dbReference type="InterPro" id="IPR050095">
    <property type="entry name" value="ECF_ABC_transporter_ATP-bd"/>
</dbReference>
<dbReference type="SUPFAM" id="SSF55729">
    <property type="entry name" value="Acyl-CoA N-acyltransferases (Nat)"/>
    <property type="match status" value="1"/>
</dbReference>
<dbReference type="PANTHER" id="PTHR43553:SF27">
    <property type="entry name" value="ENERGY-COUPLING FACTOR TRANSPORTER ATP-BINDING PROTEIN ECFA2"/>
    <property type="match status" value="1"/>
</dbReference>
<dbReference type="SUPFAM" id="SSF52540">
    <property type="entry name" value="P-loop containing nucleoside triphosphate hydrolases"/>
    <property type="match status" value="1"/>
</dbReference>
<keyword evidence="3" id="KW-1003">Cell membrane</keyword>
<dbReference type="Pfam" id="PF00583">
    <property type="entry name" value="Acetyltransf_1"/>
    <property type="match status" value="1"/>
</dbReference>
<dbReference type="InterPro" id="IPR027417">
    <property type="entry name" value="P-loop_NTPase"/>
</dbReference>
<dbReference type="Pfam" id="PF00005">
    <property type="entry name" value="ABC_tran"/>
    <property type="match status" value="1"/>
</dbReference>
<name>A0A0P0N2B5_9CREN</name>
<evidence type="ECO:0000256" key="7">
    <source>
        <dbReference type="ARBA" id="ARBA00023136"/>
    </source>
</evidence>
<evidence type="ECO:0000259" key="9">
    <source>
        <dbReference type="PROSITE" id="PS51186"/>
    </source>
</evidence>